<dbReference type="EMBL" id="MNUY01000067">
    <property type="protein sequence ID" value="OIO13122.1"/>
    <property type="molecule type" value="Genomic_DNA"/>
</dbReference>
<dbReference type="GO" id="GO:0003677">
    <property type="term" value="F:DNA binding"/>
    <property type="evidence" value="ECO:0007669"/>
    <property type="project" value="InterPro"/>
</dbReference>
<name>A0A1J4TMT8_9BACT</name>
<dbReference type="STRING" id="1805209.AUJ73_04200"/>
<dbReference type="PANTHER" id="PTHR33677">
    <property type="entry name" value="TRANSCRIPTIONAL REPRESSOR FRMR-RELATED"/>
    <property type="match status" value="1"/>
</dbReference>
<gene>
    <name evidence="1" type="ORF">AUJ73_04200</name>
</gene>
<comment type="caution">
    <text evidence="1">The sequence shown here is derived from an EMBL/GenBank/DDBJ whole genome shotgun (WGS) entry which is preliminary data.</text>
</comment>
<dbReference type="AlphaFoldDB" id="A0A1J4TMT8"/>
<sequence length="89" mass="10148">MKNTDIKQSIINRLKIVEGHVKKVREMVENDKYCIDILHQSQAINAALKEIDSLLLSNHLNTCVVDSIKKGQSKKAIEEVMAVFKRSKK</sequence>
<protein>
    <recommendedName>
        <fullName evidence="3">Transcriptional regulator</fullName>
    </recommendedName>
</protein>
<dbReference type="Gene3D" id="1.20.58.1000">
    <property type="entry name" value="Metal-sensitive repressor, helix protomer"/>
    <property type="match status" value="1"/>
</dbReference>
<dbReference type="GO" id="GO:0046872">
    <property type="term" value="F:metal ion binding"/>
    <property type="evidence" value="ECO:0007669"/>
    <property type="project" value="InterPro"/>
</dbReference>
<evidence type="ECO:0000313" key="2">
    <source>
        <dbReference type="Proteomes" id="UP000183120"/>
    </source>
</evidence>
<evidence type="ECO:0000313" key="1">
    <source>
        <dbReference type="EMBL" id="OIO13122.1"/>
    </source>
</evidence>
<dbReference type="Proteomes" id="UP000183120">
    <property type="component" value="Unassembled WGS sequence"/>
</dbReference>
<reference evidence="1 2" key="1">
    <citation type="journal article" date="2016" name="Environ. Microbiol.">
        <title>Genomic resolution of a cold subsurface aquifer community provides metabolic insights for novel microbes adapted to high CO concentrations.</title>
        <authorList>
            <person name="Probst A.J."/>
            <person name="Castelle C.J."/>
            <person name="Singh A."/>
            <person name="Brown C.T."/>
            <person name="Anantharaman K."/>
            <person name="Sharon I."/>
            <person name="Hug L.A."/>
            <person name="Burstein D."/>
            <person name="Emerson J.B."/>
            <person name="Thomas B.C."/>
            <person name="Banfield J.F."/>
        </authorList>
    </citation>
    <scope>NUCLEOTIDE SEQUENCE [LARGE SCALE GENOMIC DNA]</scope>
    <source>
        <strain evidence="1">CG1_02_37_22</strain>
    </source>
</reference>
<dbReference type="GO" id="GO:0045892">
    <property type="term" value="P:negative regulation of DNA-templated transcription"/>
    <property type="evidence" value="ECO:0007669"/>
    <property type="project" value="UniProtKB-ARBA"/>
</dbReference>
<organism evidence="1 2">
    <name type="scientific">Candidatus Gottesmanbacteria bacterium CG1_02_37_22</name>
    <dbReference type="NCBI Taxonomy" id="1805209"/>
    <lineage>
        <taxon>Bacteria</taxon>
        <taxon>Candidatus Gottesmaniibacteriota</taxon>
    </lineage>
</organism>
<accession>A0A1J4TMT8</accession>
<dbReference type="CDD" id="cd10151">
    <property type="entry name" value="TthCsoR-like_DUF156"/>
    <property type="match status" value="1"/>
</dbReference>
<dbReference type="InterPro" id="IPR003735">
    <property type="entry name" value="Metal_Tscrpt_repr"/>
</dbReference>
<dbReference type="Pfam" id="PF02583">
    <property type="entry name" value="Trns_repr_metal"/>
    <property type="match status" value="1"/>
</dbReference>
<dbReference type="InterPro" id="IPR038390">
    <property type="entry name" value="Metal_Tscrpt_repr_sf"/>
</dbReference>
<proteinExistence type="predicted"/>
<dbReference type="PANTHER" id="PTHR33677:SF3">
    <property type="entry name" value="COPPER-SENSING TRANSCRIPTIONAL REPRESSOR RICR"/>
    <property type="match status" value="1"/>
</dbReference>
<evidence type="ECO:0008006" key="3">
    <source>
        <dbReference type="Google" id="ProtNLM"/>
    </source>
</evidence>